<dbReference type="AlphaFoldDB" id="A0A851GI79"/>
<feature type="transmembrane region" description="Helical" evidence="1">
    <location>
        <begin position="34"/>
        <end position="53"/>
    </location>
</feature>
<feature type="transmembrane region" description="Helical" evidence="1">
    <location>
        <begin position="189"/>
        <end position="209"/>
    </location>
</feature>
<keyword evidence="1" id="KW-0812">Transmembrane</keyword>
<dbReference type="Pfam" id="PF14219">
    <property type="entry name" value="DUF4328"/>
    <property type="match status" value="1"/>
</dbReference>
<keyword evidence="4" id="KW-1185">Reference proteome</keyword>
<protein>
    <submittedName>
        <fullName evidence="3">DUF4328 domain-containing protein</fullName>
    </submittedName>
</protein>
<dbReference type="Proteomes" id="UP000557872">
    <property type="component" value="Unassembled WGS sequence"/>
</dbReference>
<feature type="transmembrane region" description="Helical" evidence="1">
    <location>
        <begin position="73"/>
        <end position="95"/>
    </location>
</feature>
<keyword evidence="1" id="KW-0472">Membrane</keyword>
<evidence type="ECO:0000313" key="3">
    <source>
        <dbReference type="EMBL" id="NWK56899.1"/>
    </source>
</evidence>
<dbReference type="EMBL" id="JACBAZ010000006">
    <property type="protein sequence ID" value="NWK56899.1"/>
    <property type="molecule type" value="Genomic_DNA"/>
</dbReference>
<comment type="caution">
    <text evidence="3">The sequence shown here is derived from an EMBL/GenBank/DDBJ whole genome shotgun (WGS) entry which is preliminary data.</text>
</comment>
<feature type="domain" description="DUF4328" evidence="2">
    <location>
        <begin position="75"/>
        <end position="212"/>
    </location>
</feature>
<dbReference type="InterPro" id="IPR025565">
    <property type="entry name" value="DUF4328"/>
</dbReference>
<feature type="transmembrane region" description="Helical" evidence="1">
    <location>
        <begin position="115"/>
        <end position="135"/>
    </location>
</feature>
<keyword evidence="1" id="KW-1133">Transmembrane helix</keyword>
<organism evidence="3 4">
    <name type="scientific">Oceaniferula marina</name>
    <dbReference type="NCBI Taxonomy" id="2748318"/>
    <lineage>
        <taxon>Bacteria</taxon>
        <taxon>Pseudomonadati</taxon>
        <taxon>Verrucomicrobiota</taxon>
        <taxon>Verrucomicrobiia</taxon>
        <taxon>Verrucomicrobiales</taxon>
        <taxon>Verrucomicrobiaceae</taxon>
        <taxon>Oceaniferula</taxon>
    </lineage>
</organism>
<accession>A0A851GI79</accession>
<gene>
    <name evidence="3" type="ORF">HW115_14845</name>
</gene>
<proteinExistence type="predicted"/>
<feature type="transmembrane region" description="Helical" evidence="1">
    <location>
        <begin position="155"/>
        <end position="177"/>
    </location>
</feature>
<name>A0A851GI79_9BACT</name>
<evidence type="ECO:0000259" key="2">
    <source>
        <dbReference type="Pfam" id="PF14219"/>
    </source>
</evidence>
<evidence type="ECO:0000313" key="4">
    <source>
        <dbReference type="Proteomes" id="UP000557872"/>
    </source>
</evidence>
<dbReference type="RefSeq" id="WP_178933729.1">
    <property type="nucleotide sequence ID" value="NZ_JACBAZ010000006.1"/>
</dbReference>
<sequence>MNPYSAPDSSLRSDSEIRLSGPYGRFRNNGPLKIIIITFLVIEAMVVLFNGILNHMLPANVVYEPDGPLVKVYLISHMTQVSLRIILAVIISIWINRICKNAWLLDPPKMSITPALAVGYYFIPILFLWKPYVSMREIRNASYGREDAMPLLLPLWWSSCIFFFVLATSIHLIFEVATDQETLRIAQRLSLIIIPVTILRNYITIALVVRITNAQIFRAAHWKA</sequence>
<evidence type="ECO:0000256" key="1">
    <source>
        <dbReference type="SAM" id="Phobius"/>
    </source>
</evidence>
<reference evidence="3 4" key="1">
    <citation type="submission" date="2020-07" db="EMBL/GenBank/DDBJ databases">
        <title>Roseicoccus Jingziensis gen. nov., sp. nov., isolated from coastal seawater.</title>
        <authorList>
            <person name="Feng X."/>
        </authorList>
    </citation>
    <scope>NUCLEOTIDE SEQUENCE [LARGE SCALE GENOMIC DNA]</scope>
    <source>
        <strain evidence="3 4">N1E253</strain>
    </source>
</reference>